<feature type="region of interest" description="Disordered" evidence="1">
    <location>
        <begin position="276"/>
        <end position="489"/>
    </location>
</feature>
<evidence type="ECO:0000256" key="1">
    <source>
        <dbReference type="SAM" id="MobiDB-lite"/>
    </source>
</evidence>
<organism evidence="2">
    <name type="scientific">Chromera velia CCMP2878</name>
    <dbReference type="NCBI Taxonomy" id="1169474"/>
    <lineage>
        <taxon>Eukaryota</taxon>
        <taxon>Sar</taxon>
        <taxon>Alveolata</taxon>
        <taxon>Colpodellida</taxon>
        <taxon>Chromeraceae</taxon>
        <taxon>Chromera</taxon>
    </lineage>
</organism>
<feature type="compositionally biased region" description="Polar residues" evidence="1">
    <location>
        <begin position="415"/>
        <end position="430"/>
    </location>
</feature>
<dbReference type="EMBL" id="CDMZ01003827">
    <property type="protein sequence ID" value="CEM47752.1"/>
    <property type="molecule type" value="Genomic_DNA"/>
</dbReference>
<feature type="region of interest" description="Disordered" evidence="1">
    <location>
        <begin position="160"/>
        <end position="183"/>
    </location>
</feature>
<proteinExistence type="predicted"/>
<gene>
    <name evidence="2" type="ORF">Cvel_1358</name>
</gene>
<sequence>MRDYPRGSIVYSPRHAPRDSIYSVTPAPVYSRGSIVMPPPSHFRVSLAHILPPFHPPPPGARPHSFTPHAPSSLRSQPSVVRTREGDAPLSQPAVVSQHPAGPRYQSHFRVSLLPVRRPPFEPNADLPHLPMQADFRQIAAPALTTRTKVSRAKNLISNSQLATQQTRKEKQKRYAVQRPPSSYRVSLREGLEEGDKPEIISSLPPLFTPPRGLARNGNSLAGPFQPVSFSPRAVSSYRESLFPVPPPSPFSTYRESLWFFRPSQASTYRESLRVNRPDALPPSPQGGALDAGLGPPIHWIQQTPSSGPPSSYRQSLRVPLPPPPAVPSSNKRGGGNPHPPRFPLANPQPPPLSTYRESLRVNMPPWSPVYKETSNSATPLPSPTRGPPSTYRESPWAGREAIPSVTPHKGASTDRPSSQQSNIKTSDQPLQKKEDVAAATAAAVLRTPSKPAEAVQSPIPAEDRQVTPSDLRPASGKSSKAKGTPRVETAIPHVNVELTAELRRLVGVFKSQNSRRPS</sequence>
<evidence type="ECO:0000313" key="2">
    <source>
        <dbReference type="EMBL" id="CEM47752.1"/>
    </source>
</evidence>
<accession>A0A0G4HTM3</accession>
<name>A0A0G4HTM3_9ALVE</name>
<dbReference type="AlphaFoldDB" id="A0A0G4HTM3"/>
<dbReference type="VEuPathDB" id="CryptoDB:Cvel_1358"/>
<feature type="region of interest" description="Disordered" evidence="1">
    <location>
        <begin position="55"/>
        <end position="102"/>
    </location>
</feature>
<protein>
    <submittedName>
        <fullName evidence="2">Uncharacterized protein</fullName>
    </submittedName>
</protein>
<feature type="compositionally biased region" description="Pro residues" evidence="1">
    <location>
        <begin position="338"/>
        <end position="353"/>
    </location>
</feature>
<feature type="compositionally biased region" description="Polar residues" evidence="1">
    <location>
        <begin position="301"/>
        <end position="315"/>
    </location>
</feature>
<reference evidence="2" key="1">
    <citation type="submission" date="2014-11" db="EMBL/GenBank/DDBJ databases">
        <authorList>
            <person name="Otto D Thomas"/>
            <person name="Naeem Raeece"/>
        </authorList>
    </citation>
    <scope>NUCLEOTIDE SEQUENCE</scope>
</reference>